<evidence type="ECO:0000313" key="3">
    <source>
        <dbReference type="EMBL" id="KAB1649494.1"/>
    </source>
</evidence>
<keyword evidence="4" id="KW-1185">Reference proteome</keyword>
<dbReference type="SUPFAM" id="SSF103025">
    <property type="entry name" value="Folate-binding domain"/>
    <property type="match status" value="1"/>
</dbReference>
<dbReference type="AlphaFoldDB" id="A0A6H9WSZ4"/>
<evidence type="ECO:0000313" key="4">
    <source>
        <dbReference type="Proteomes" id="UP000431744"/>
    </source>
</evidence>
<reference evidence="3 4" key="1">
    <citation type="submission" date="2019-09" db="EMBL/GenBank/DDBJ databases">
        <title>Phylogeny of genus Pseudoclavibacter and closely related genus.</title>
        <authorList>
            <person name="Li Y."/>
        </authorList>
    </citation>
    <scope>NUCLEOTIDE SEQUENCE [LARGE SCALE GENOMIC DNA]</scope>
    <source>
        <strain evidence="3 4">EGI 60007</strain>
    </source>
</reference>
<dbReference type="GO" id="GO:0016740">
    <property type="term" value="F:transferase activity"/>
    <property type="evidence" value="ECO:0007669"/>
    <property type="project" value="UniProtKB-KW"/>
</dbReference>
<dbReference type="RefSeq" id="WP_158028084.1">
    <property type="nucleotide sequence ID" value="NZ_BMHG01000001.1"/>
</dbReference>
<feature type="binding site" evidence="1">
    <location>
        <position position="210"/>
    </location>
    <ligand>
        <name>substrate</name>
    </ligand>
</feature>
<dbReference type="Pfam" id="PF01571">
    <property type="entry name" value="GCV_T"/>
    <property type="match status" value="1"/>
</dbReference>
<name>A0A6H9WSZ4_9MICO</name>
<evidence type="ECO:0000259" key="2">
    <source>
        <dbReference type="Pfam" id="PF01571"/>
    </source>
</evidence>
<proteinExistence type="predicted"/>
<dbReference type="OrthoDB" id="2055370at2"/>
<dbReference type="InterPro" id="IPR006222">
    <property type="entry name" value="GCVT_N"/>
</dbReference>
<dbReference type="PANTHER" id="PTHR43757">
    <property type="entry name" value="AMINOMETHYLTRANSFERASE"/>
    <property type="match status" value="1"/>
</dbReference>
<protein>
    <submittedName>
        <fullName evidence="3">Aminomethyl transferase family protein</fullName>
    </submittedName>
</protein>
<dbReference type="Proteomes" id="UP000431744">
    <property type="component" value="Unassembled WGS sequence"/>
</dbReference>
<dbReference type="EMBL" id="WBJY01000001">
    <property type="protein sequence ID" value="KAB1649494.1"/>
    <property type="molecule type" value="Genomic_DNA"/>
</dbReference>
<organism evidence="3 4">
    <name type="scientific">Pseudoclavibacter endophyticus</name>
    <dbReference type="NCBI Taxonomy" id="1778590"/>
    <lineage>
        <taxon>Bacteria</taxon>
        <taxon>Bacillati</taxon>
        <taxon>Actinomycetota</taxon>
        <taxon>Actinomycetes</taxon>
        <taxon>Micrococcales</taxon>
        <taxon>Microbacteriaceae</taxon>
        <taxon>Pseudoclavibacter</taxon>
    </lineage>
</organism>
<dbReference type="Gene3D" id="3.30.1360.120">
    <property type="entry name" value="Probable tRNA modification gtpase trme, domain 1"/>
    <property type="match status" value="1"/>
</dbReference>
<accession>A0A6H9WSZ4</accession>
<gene>
    <name evidence="3" type="ORF">F8O04_04320</name>
</gene>
<sequence>MTETAASVIAAAGGSVPALRNAQARPTIFPVTAEFTNWRSEQRAWRESVALLDQSHHMTDLFISGPDALRLLSDTGVNNFSNFAVGDAKQFVAVNDEGYLIGDAILFHLEEGRFDLVGWFMVLDWVEFIGKTGDYDVTFERDWNSVLRAPGEDPVLYRYEIQGPHALALLEKAIGGQVPETKFFGGAELEIDGAKVGSLRHGMAGQPGFELFGPWAERDTVRNALLHHGEGFGLVLVGARAYSSANLESAWVPSPLPAIFTGARSEAYLEWLPANRIGSLAGSFASDDIEDYYLTPYDLGYGRSVSFTHEFIGREALERHAATANRTKVTLVWNADDVAAVQRSAYEPGTPAKFIEFPKARYGVYQVDRVECDGALVGVSHDVGYITGEQVFVSLASIDNEVAEPGTEVSVVWGESPVSTKPAVEPHRQVTVRATVAPAPYSSYARESYRK</sequence>
<dbReference type="PANTHER" id="PTHR43757:SF2">
    <property type="entry name" value="AMINOMETHYLTRANSFERASE, MITOCHONDRIAL"/>
    <property type="match status" value="1"/>
</dbReference>
<feature type="domain" description="GCVT N-terminal" evidence="2">
    <location>
        <begin position="24"/>
        <end position="250"/>
    </location>
</feature>
<evidence type="ECO:0000256" key="1">
    <source>
        <dbReference type="PIRSR" id="PIRSR006487-1"/>
    </source>
</evidence>
<keyword evidence="3" id="KW-0808">Transferase</keyword>
<dbReference type="InterPro" id="IPR027266">
    <property type="entry name" value="TrmE/GcvT-like"/>
</dbReference>
<dbReference type="InterPro" id="IPR028896">
    <property type="entry name" value="GcvT/YgfZ/DmdA"/>
</dbReference>
<comment type="caution">
    <text evidence="3">The sequence shown here is derived from an EMBL/GenBank/DDBJ whole genome shotgun (WGS) entry which is preliminary data.</text>
</comment>